<comment type="similarity">
    <text evidence="2 15">Belongs to the phenylalanyl-tRNA synthetase beta subunit family. Type 1 subfamily.</text>
</comment>
<reference evidence="20 21" key="1">
    <citation type="submission" date="2020-03" db="EMBL/GenBank/DDBJ databases">
        <title>Complete genome sequence of Shewanella sp.</title>
        <authorList>
            <person name="Kim Y.-S."/>
            <person name="Kim S.-J."/>
            <person name="Jung H.-K."/>
            <person name="Kim K.-H."/>
        </authorList>
    </citation>
    <scope>NUCLEOTIDE SEQUENCE [LARGE SCALE GENOMIC DNA]</scope>
    <source>
        <strain evidence="20 21">PN3F2</strain>
    </source>
</reference>
<evidence type="ECO:0000259" key="19">
    <source>
        <dbReference type="PROSITE" id="PS51483"/>
    </source>
</evidence>
<dbReference type="Pfam" id="PF03147">
    <property type="entry name" value="FDX-ACB"/>
    <property type="match status" value="1"/>
</dbReference>
<dbReference type="PROSITE" id="PS50886">
    <property type="entry name" value="TRBD"/>
    <property type="match status" value="1"/>
</dbReference>
<dbReference type="InterPro" id="IPR009061">
    <property type="entry name" value="DNA-bd_dom_put_sf"/>
</dbReference>
<dbReference type="EC" id="6.1.1.20" evidence="15"/>
<dbReference type="NCBIfam" id="NF045760">
    <property type="entry name" value="YtpR"/>
    <property type="match status" value="1"/>
</dbReference>
<dbReference type="Gene3D" id="3.30.70.380">
    <property type="entry name" value="Ferrodoxin-fold anticodon-binding domain"/>
    <property type="match status" value="1"/>
</dbReference>
<dbReference type="PROSITE" id="PS51447">
    <property type="entry name" value="FDX_ACB"/>
    <property type="match status" value="1"/>
</dbReference>
<dbReference type="InterPro" id="IPR045864">
    <property type="entry name" value="aa-tRNA-synth_II/BPL/LPL"/>
</dbReference>
<dbReference type="AlphaFoldDB" id="A0A6G9QIM5"/>
<dbReference type="InterPro" id="IPR020825">
    <property type="entry name" value="Phe-tRNA_synthase-like_B3/B4"/>
</dbReference>
<dbReference type="GO" id="GO:0000049">
    <property type="term" value="F:tRNA binding"/>
    <property type="evidence" value="ECO:0007669"/>
    <property type="project" value="UniProtKB-UniRule"/>
</dbReference>
<dbReference type="Proteomes" id="UP000502608">
    <property type="component" value="Chromosome"/>
</dbReference>
<dbReference type="GO" id="GO:0000287">
    <property type="term" value="F:magnesium ion binding"/>
    <property type="evidence" value="ECO:0007669"/>
    <property type="project" value="UniProtKB-UniRule"/>
</dbReference>
<evidence type="ECO:0000256" key="9">
    <source>
        <dbReference type="ARBA" id="ARBA00022840"/>
    </source>
</evidence>
<name>A0A6G9QIM5_9GAMM</name>
<dbReference type="FunFam" id="3.30.56.10:FF:000002">
    <property type="entry name" value="Phenylalanine--tRNA ligase beta subunit"/>
    <property type="match status" value="1"/>
</dbReference>
<dbReference type="EMBL" id="CP050313">
    <property type="protein sequence ID" value="QIR14356.1"/>
    <property type="molecule type" value="Genomic_DNA"/>
</dbReference>
<dbReference type="RefSeq" id="WP_167677032.1">
    <property type="nucleotide sequence ID" value="NZ_CP050313.1"/>
</dbReference>
<feature type="binding site" evidence="15">
    <location>
        <position position="454"/>
    </location>
    <ligand>
        <name>Mg(2+)</name>
        <dbReference type="ChEBI" id="CHEBI:18420"/>
        <note>shared with alpha subunit</note>
    </ligand>
</feature>
<keyword evidence="11 16" id="KW-0694">RNA-binding</keyword>
<protein>
    <recommendedName>
        <fullName evidence="15">Phenylalanine--tRNA ligase beta subunit</fullName>
        <ecNumber evidence="15">6.1.1.20</ecNumber>
    </recommendedName>
    <alternativeName>
        <fullName evidence="15">Phenylalanyl-tRNA synthetase beta subunit</fullName>
        <shortName evidence="15">PheRS</shortName>
    </alternativeName>
</protein>
<dbReference type="InterPro" id="IPR002547">
    <property type="entry name" value="tRNA-bd_dom"/>
</dbReference>
<evidence type="ECO:0000259" key="17">
    <source>
        <dbReference type="PROSITE" id="PS50886"/>
    </source>
</evidence>
<dbReference type="InterPro" id="IPR041616">
    <property type="entry name" value="PheRS_beta_core"/>
</dbReference>
<evidence type="ECO:0000256" key="15">
    <source>
        <dbReference type="HAMAP-Rule" id="MF_00283"/>
    </source>
</evidence>
<keyword evidence="21" id="KW-1185">Reference proteome</keyword>
<dbReference type="InterPro" id="IPR033714">
    <property type="entry name" value="tRNA_bind_bactPheRS"/>
</dbReference>
<evidence type="ECO:0000256" key="2">
    <source>
        <dbReference type="ARBA" id="ARBA00008653"/>
    </source>
</evidence>
<dbReference type="Pfam" id="PF03484">
    <property type="entry name" value="B5"/>
    <property type="match status" value="1"/>
</dbReference>
<dbReference type="SUPFAM" id="SSF50249">
    <property type="entry name" value="Nucleic acid-binding proteins"/>
    <property type="match status" value="1"/>
</dbReference>
<feature type="domain" description="TRNA-binding" evidence="17">
    <location>
        <begin position="39"/>
        <end position="148"/>
    </location>
</feature>
<dbReference type="NCBIfam" id="TIGR00472">
    <property type="entry name" value="pheT_bact"/>
    <property type="match status" value="1"/>
</dbReference>
<proteinExistence type="inferred from homology"/>
<comment type="catalytic activity">
    <reaction evidence="14 15">
        <text>tRNA(Phe) + L-phenylalanine + ATP = L-phenylalanyl-tRNA(Phe) + AMP + diphosphate + H(+)</text>
        <dbReference type="Rhea" id="RHEA:19413"/>
        <dbReference type="Rhea" id="RHEA-COMP:9668"/>
        <dbReference type="Rhea" id="RHEA-COMP:9699"/>
        <dbReference type="ChEBI" id="CHEBI:15378"/>
        <dbReference type="ChEBI" id="CHEBI:30616"/>
        <dbReference type="ChEBI" id="CHEBI:33019"/>
        <dbReference type="ChEBI" id="CHEBI:58095"/>
        <dbReference type="ChEBI" id="CHEBI:78442"/>
        <dbReference type="ChEBI" id="CHEBI:78531"/>
        <dbReference type="ChEBI" id="CHEBI:456215"/>
        <dbReference type="EC" id="6.1.1.20"/>
    </reaction>
</comment>
<keyword evidence="13 15" id="KW-0030">Aminoacyl-tRNA synthetase</keyword>
<dbReference type="PROSITE" id="PS51483">
    <property type="entry name" value="B5"/>
    <property type="match status" value="1"/>
</dbReference>
<dbReference type="InterPro" id="IPR005121">
    <property type="entry name" value="Fdx_antiC-bd"/>
</dbReference>
<evidence type="ECO:0000256" key="6">
    <source>
        <dbReference type="ARBA" id="ARBA00022598"/>
    </source>
</evidence>
<dbReference type="InterPro" id="IPR012340">
    <property type="entry name" value="NA-bd_OB-fold"/>
</dbReference>
<dbReference type="Gene3D" id="3.30.56.10">
    <property type="match status" value="2"/>
</dbReference>
<evidence type="ECO:0000313" key="20">
    <source>
        <dbReference type="EMBL" id="QIR14356.1"/>
    </source>
</evidence>
<keyword evidence="6 15" id="KW-0436">Ligase</keyword>
<dbReference type="Gene3D" id="3.30.930.10">
    <property type="entry name" value="Bira Bifunctional Protein, Domain 2"/>
    <property type="match status" value="1"/>
</dbReference>
<gene>
    <name evidence="15 20" type="primary">pheT</name>
    <name evidence="20" type="ORF">HBH39_07535</name>
</gene>
<evidence type="ECO:0000256" key="5">
    <source>
        <dbReference type="ARBA" id="ARBA00022555"/>
    </source>
</evidence>
<dbReference type="Pfam" id="PF01588">
    <property type="entry name" value="tRNA_bind"/>
    <property type="match status" value="1"/>
</dbReference>
<organism evidence="20 21">
    <name type="scientific">Shewanella aestuarii</name>
    <dbReference type="NCBI Taxonomy" id="1028752"/>
    <lineage>
        <taxon>Bacteria</taxon>
        <taxon>Pseudomonadati</taxon>
        <taxon>Pseudomonadota</taxon>
        <taxon>Gammaproteobacteria</taxon>
        <taxon>Alteromonadales</taxon>
        <taxon>Shewanellaceae</taxon>
        <taxon>Shewanella</taxon>
    </lineage>
</organism>
<evidence type="ECO:0000256" key="10">
    <source>
        <dbReference type="ARBA" id="ARBA00022842"/>
    </source>
</evidence>
<feature type="domain" description="FDX-ACB" evidence="18">
    <location>
        <begin position="701"/>
        <end position="794"/>
    </location>
</feature>
<feature type="domain" description="B5" evidence="19">
    <location>
        <begin position="401"/>
        <end position="476"/>
    </location>
</feature>
<dbReference type="GO" id="GO:0005524">
    <property type="term" value="F:ATP binding"/>
    <property type="evidence" value="ECO:0007669"/>
    <property type="project" value="UniProtKB-UniRule"/>
</dbReference>
<dbReference type="InterPro" id="IPR005146">
    <property type="entry name" value="B3/B4_tRNA-bd"/>
</dbReference>
<keyword evidence="12 15" id="KW-0648">Protein biosynthesis</keyword>
<dbReference type="Pfam" id="PF17759">
    <property type="entry name" value="tRNA_synthFbeta"/>
    <property type="match status" value="1"/>
</dbReference>
<dbReference type="CDD" id="cd00769">
    <property type="entry name" value="PheRS_beta_core"/>
    <property type="match status" value="1"/>
</dbReference>
<comment type="cofactor">
    <cofactor evidence="15">
        <name>Mg(2+)</name>
        <dbReference type="ChEBI" id="CHEBI:18420"/>
    </cofactor>
    <text evidence="15">Binds 2 magnesium ions per tetramer.</text>
</comment>
<dbReference type="PANTHER" id="PTHR10947">
    <property type="entry name" value="PHENYLALANYL-TRNA SYNTHETASE BETA CHAIN AND LEUCINE-RICH REPEAT-CONTAINING PROTEIN 47"/>
    <property type="match status" value="1"/>
</dbReference>
<evidence type="ECO:0000256" key="12">
    <source>
        <dbReference type="ARBA" id="ARBA00022917"/>
    </source>
</evidence>
<keyword evidence="10 15" id="KW-0460">Magnesium</keyword>
<accession>A0A6G9QIM5</accession>
<dbReference type="GO" id="GO:0006432">
    <property type="term" value="P:phenylalanyl-tRNA aminoacylation"/>
    <property type="evidence" value="ECO:0007669"/>
    <property type="project" value="UniProtKB-UniRule"/>
</dbReference>
<evidence type="ECO:0000256" key="13">
    <source>
        <dbReference type="ARBA" id="ARBA00023146"/>
    </source>
</evidence>
<dbReference type="FunFam" id="3.50.40.10:FF:000001">
    <property type="entry name" value="Phenylalanine--tRNA ligase beta subunit"/>
    <property type="match status" value="1"/>
</dbReference>
<evidence type="ECO:0000256" key="8">
    <source>
        <dbReference type="ARBA" id="ARBA00022741"/>
    </source>
</evidence>
<dbReference type="InterPro" id="IPR045060">
    <property type="entry name" value="Phe-tRNA-ligase_IIc_bsu"/>
</dbReference>
<dbReference type="KEGG" id="saes:HBH39_07535"/>
<sequence>MKFSESWLREWVNPSVSRDELSHQITMAGLEVDGVEAVAGDFSGVIIGEVVECGQHPDADKLRVTKINVGEDELIDIVCGAPNCRLGLKVAVAMVGAVLPGDFKIKKAKLRGQPSFGMLCSYGELGIDIESDGIIELPLDAPIGQSVREYLNLDDAVIDVDLTANRADCLGMAGLAREVGVLNRQAVTEPTWTAVEATIDAPIAITLEAKEACPRYLGRVVKNINVKASTPLWMQEKLRRSGIRSIDPIVDITNYVLIEFGQPMHAFDLNTLDGGITVRLADGVEKLTLLDGNEITVPNDTLVIADDKKAIALAGVFGGESTGVNENTTDILLECAFFAPLAIMGKSRRLGLHTDASHRFERGVDPELQHKVMDRATRLVLDICGGEAGQVVEAVAEEHLPKAANLTLRRAKLDKTLGHHIPDADVIEILERLGFTVVANGETWSVTTATYRFDMAIEEDLIEEVARIYGYNNIPNIAPQAALKMSDHKESDIPLKRVRDLLVARGFQEAITYSFVDPKMQNLVHPEQESMVLPNPISTEMSAMRLSMFTGLLTAVGYNQSRQQGRVRLFESGLRFVPDAQADSGVRQQAMLGAVISGVQNDEHWSMESKAVDFFDLKGDLEAIIGLTVAASEFSFKAATHPALHPGQCAEILRNNRVIGHIGAVHPSLEKPFGLNGKTIVFELELDALLHASLPLAQAVSKFPANRRDIAVVVDENISAIDVMNLIKKVGENQLVGLNLFDVYLGKGVEPGKKSLAIALTLQDTTRTLEEKDITATMDAVVSALKVEFNASLRD</sequence>
<dbReference type="InterPro" id="IPR004532">
    <property type="entry name" value="Phe-tRNA-ligase_IIc_bsu_bact"/>
</dbReference>
<evidence type="ECO:0000259" key="18">
    <source>
        <dbReference type="PROSITE" id="PS51447"/>
    </source>
</evidence>
<dbReference type="FunFam" id="3.30.70.380:FF:000001">
    <property type="entry name" value="Phenylalanine--tRNA ligase beta subunit"/>
    <property type="match status" value="1"/>
</dbReference>
<dbReference type="GO" id="GO:0009328">
    <property type="term" value="C:phenylalanine-tRNA ligase complex"/>
    <property type="evidence" value="ECO:0007669"/>
    <property type="project" value="TreeGrafter"/>
</dbReference>
<keyword evidence="4 15" id="KW-0963">Cytoplasm</keyword>
<evidence type="ECO:0000256" key="1">
    <source>
        <dbReference type="ARBA" id="ARBA00004496"/>
    </source>
</evidence>
<dbReference type="SUPFAM" id="SSF46955">
    <property type="entry name" value="Putative DNA-binding domain"/>
    <property type="match status" value="1"/>
</dbReference>
<evidence type="ECO:0000256" key="14">
    <source>
        <dbReference type="ARBA" id="ARBA00049255"/>
    </source>
</evidence>
<feature type="binding site" evidence="15">
    <location>
        <position position="464"/>
    </location>
    <ligand>
        <name>Mg(2+)</name>
        <dbReference type="ChEBI" id="CHEBI:18420"/>
        <note>shared with alpha subunit</note>
    </ligand>
</feature>
<keyword evidence="5 16" id="KW-0820">tRNA-binding</keyword>
<evidence type="ECO:0000313" key="21">
    <source>
        <dbReference type="Proteomes" id="UP000502608"/>
    </source>
</evidence>
<keyword evidence="7 15" id="KW-0479">Metal-binding</keyword>
<comment type="subcellular location">
    <subcellularLocation>
        <location evidence="1 15">Cytoplasm</location>
    </subcellularLocation>
</comment>
<dbReference type="HAMAP" id="MF_00283">
    <property type="entry name" value="Phe_tRNA_synth_beta1"/>
    <property type="match status" value="1"/>
</dbReference>
<dbReference type="SUPFAM" id="SSF55681">
    <property type="entry name" value="Class II aaRS and biotin synthetases"/>
    <property type="match status" value="1"/>
</dbReference>
<dbReference type="SMART" id="SM00873">
    <property type="entry name" value="B3_4"/>
    <property type="match status" value="1"/>
</dbReference>
<dbReference type="CDD" id="cd02796">
    <property type="entry name" value="tRNA_bind_bactPheRS"/>
    <property type="match status" value="1"/>
</dbReference>
<feature type="binding site" evidence="15">
    <location>
        <position position="460"/>
    </location>
    <ligand>
        <name>Mg(2+)</name>
        <dbReference type="ChEBI" id="CHEBI:18420"/>
        <note>shared with alpha subunit</note>
    </ligand>
</feature>
<dbReference type="GO" id="GO:0004826">
    <property type="term" value="F:phenylalanine-tRNA ligase activity"/>
    <property type="evidence" value="ECO:0007669"/>
    <property type="project" value="UniProtKB-UniRule"/>
</dbReference>
<keyword evidence="9 15" id="KW-0067">ATP-binding</keyword>
<keyword evidence="8 15" id="KW-0547">Nucleotide-binding</keyword>
<dbReference type="SUPFAM" id="SSF54991">
    <property type="entry name" value="Anticodon-binding domain of PheRS"/>
    <property type="match status" value="1"/>
</dbReference>
<dbReference type="Gene3D" id="3.50.40.10">
    <property type="entry name" value="Phenylalanyl-trna Synthetase, Chain B, domain 3"/>
    <property type="match status" value="1"/>
</dbReference>
<evidence type="ECO:0000256" key="4">
    <source>
        <dbReference type="ARBA" id="ARBA00022490"/>
    </source>
</evidence>
<feature type="binding site" evidence="15">
    <location>
        <position position="463"/>
    </location>
    <ligand>
        <name>Mg(2+)</name>
        <dbReference type="ChEBI" id="CHEBI:18420"/>
        <note>shared with alpha subunit</note>
    </ligand>
</feature>
<evidence type="ECO:0000256" key="11">
    <source>
        <dbReference type="ARBA" id="ARBA00022884"/>
    </source>
</evidence>
<dbReference type="FunFam" id="2.40.50.140:FF:000045">
    <property type="entry name" value="Phenylalanine--tRNA ligase beta subunit"/>
    <property type="match status" value="1"/>
</dbReference>
<dbReference type="SMART" id="SM00896">
    <property type="entry name" value="FDX-ACB"/>
    <property type="match status" value="1"/>
</dbReference>
<dbReference type="PANTHER" id="PTHR10947:SF0">
    <property type="entry name" value="PHENYLALANINE--TRNA LIGASE BETA SUBUNIT"/>
    <property type="match status" value="1"/>
</dbReference>
<dbReference type="SUPFAM" id="SSF56037">
    <property type="entry name" value="PheT/TilS domain"/>
    <property type="match status" value="1"/>
</dbReference>
<dbReference type="Gene3D" id="2.40.50.140">
    <property type="entry name" value="Nucleic acid-binding proteins"/>
    <property type="match status" value="1"/>
</dbReference>
<dbReference type="InterPro" id="IPR036690">
    <property type="entry name" value="Fdx_antiC-bd_sf"/>
</dbReference>
<dbReference type="SMART" id="SM00874">
    <property type="entry name" value="B5"/>
    <property type="match status" value="1"/>
</dbReference>
<evidence type="ECO:0000256" key="3">
    <source>
        <dbReference type="ARBA" id="ARBA00011209"/>
    </source>
</evidence>
<dbReference type="Pfam" id="PF03483">
    <property type="entry name" value="B3_4"/>
    <property type="match status" value="1"/>
</dbReference>
<evidence type="ECO:0000256" key="16">
    <source>
        <dbReference type="PROSITE-ProRule" id="PRU00209"/>
    </source>
</evidence>
<dbReference type="InterPro" id="IPR005147">
    <property type="entry name" value="tRNA_synthase_B5-dom"/>
</dbReference>
<evidence type="ECO:0000256" key="7">
    <source>
        <dbReference type="ARBA" id="ARBA00022723"/>
    </source>
</evidence>
<comment type="subunit">
    <text evidence="3 15">Tetramer of two alpha and two beta subunits.</text>
</comment>
<dbReference type="FunFam" id="3.30.930.10:FF:000022">
    <property type="entry name" value="Phenylalanine--tRNA ligase beta subunit"/>
    <property type="match status" value="1"/>
</dbReference>